<name>A0A1R3I027_COCAP</name>
<sequence>MAVNAGEINIGLDIPIKEFLKESTRVPCLVEIDKAKPSKDSTWTHQSS</sequence>
<protein>
    <submittedName>
        <fullName evidence="1">Uncharacterized protein</fullName>
    </submittedName>
</protein>
<dbReference type="EMBL" id="AWWV01010928">
    <property type="protein sequence ID" value="OMO75942.1"/>
    <property type="molecule type" value="Genomic_DNA"/>
</dbReference>
<reference evidence="1 2" key="1">
    <citation type="submission" date="2013-09" db="EMBL/GenBank/DDBJ databases">
        <title>Corchorus capsularis genome sequencing.</title>
        <authorList>
            <person name="Alam M."/>
            <person name="Haque M.S."/>
            <person name="Islam M.S."/>
            <person name="Emdad E.M."/>
            <person name="Islam M.M."/>
            <person name="Ahmed B."/>
            <person name="Halim A."/>
            <person name="Hossen Q.M.M."/>
            <person name="Hossain M.Z."/>
            <person name="Ahmed R."/>
            <person name="Khan M.M."/>
            <person name="Islam R."/>
            <person name="Rashid M.M."/>
            <person name="Khan S.A."/>
            <person name="Rahman M.S."/>
            <person name="Alam M."/>
        </authorList>
    </citation>
    <scope>NUCLEOTIDE SEQUENCE [LARGE SCALE GENOMIC DNA]</scope>
    <source>
        <strain evidence="2">cv. CVL-1</strain>
        <tissue evidence="1">Whole seedling</tissue>
    </source>
</reference>
<keyword evidence="2" id="KW-1185">Reference proteome</keyword>
<evidence type="ECO:0000313" key="1">
    <source>
        <dbReference type="EMBL" id="OMO75942.1"/>
    </source>
</evidence>
<evidence type="ECO:0000313" key="2">
    <source>
        <dbReference type="Proteomes" id="UP000188268"/>
    </source>
</evidence>
<dbReference type="Proteomes" id="UP000188268">
    <property type="component" value="Unassembled WGS sequence"/>
</dbReference>
<proteinExistence type="predicted"/>
<gene>
    <name evidence="1" type="ORF">CCACVL1_15979</name>
</gene>
<dbReference type="AlphaFoldDB" id="A0A1R3I027"/>
<organism evidence="1 2">
    <name type="scientific">Corchorus capsularis</name>
    <name type="common">Jute</name>
    <dbReference type="NCBI Taxonomy" id="210143"/>
    <lineage>
        <taxon>Eukaryota</taxon>
        <taxon>Viridiplantae</taxon>
        <taxon>Streptophyta</taxon>
        <taxon>Embryophyta</taxon>
        <taxon>Tracheophyta</taxon>
        <taxon>Spermatophyta</taxon>
        <taxon>Magnoliopsida</taxon>
        <taxon>eudicotyledons</taxon>
        <taxon>Gunneridae</taxon>
        <taxon>Pentapetalae</taxon>
        <taxon>rosids</taxon>
        <taxon>malvids</taxon>
        <taxon>Malvales</taxon>
        <taxon>Malvaceae</taxon>
        <taxon>Grewioideae</taxon>
        <taxon>Apeibeae</taxon>
        <taxon>Corchorus</taxon>
    </lineage>
</organism>
<dbReference type="Gramene" id="OMO75942">
    <property type="protein sequence ID" value="OMO75942"/>
    <property type="gene ID" value="CCACVL1_15979"/>
</dbReference>
<comment type="caution">
    <text evidence="1">The sequence shown here is derived from an EMBL/GenBank/DDBJ whole genome shotgun (WGS) entry which is preliminary data.</text>
</comment>
<accession>A0A1R3I027</accession>